<dbReference type="OrthoDB" id="544465at2759"/>
<proteinExistence type="predicted"/>
<evidence type="ECO:0000256" key="1">
    <source>
        <dbReference type="ARBA" id="ARBA00022679"/>
    </source>
</evidence>
<keyword evidence="1" id="KW-0808">Transferase</keyword>
<dbReference type="Gene3D" id="3.40.630.30">
    <property type="match status" value="1"/>
</dbReference>
<dbReference type="AlphaFoldDB" id="A0A2P6TCZ1"/>
<dbReference type="PROSITE" id="PS51186">
    <property type="entry name" value="GNAT"/>
    <property type="match status" value="1"/>
</dbReference>
<sequence length="255" mass="28122">MSVSTAIYPAQARQPGASTGYVEKAVAISRLLAHSFAGFEELYDTEAPQPSPAQVLQYQLKLLAALQWRASTLGRGLLTITAVDARTGELAGAANVTTGLALAEAVEHVELEHGQAAATVSNMAVAEKFRRRGLGRLLLEACERAAAQCSPPATLMALVVYRYNDPAINLYETSGYRLDETWTDLKWAEAAERGRAGGARRQLMLKPLNGAAWPRTRPALEREREEEEARDAAERRRREARQAERQRQEQQRGRP</sequence>
<dbReference type="InterPro" id="IPR000182">
    <property type="entry name" value="GNAT_dom"/>
</dbReference>
<dbReference type="Proteomes" id="UP000239899">
    <property type="component" value="Unassembled WGS sequence"/>
</dbReference>
<reference evidence="5 6" key="1">
    <citation type="journal article" date="2018" name="Plant J.">
        <title>Genome sequences of Chlorella sorokiniana UTEX 1602 and Micractinium conductrix SAG 241.80: implications to maltose excretion by a green alga.</title>
        <authorList>
            <person name="Arriola M.B."/>
            <person name="Velmurugan N."/>
            <person name="Zhang Y."/>
            <person name="Plunkett M.H."/>
            <person name="Hondzo H."/>
            <person name="Barney B.M."/>
        </authorList>
    </citation>
    <scope>NUCLEOTIDE SEQUENCE [LARGE SCALE GENOMIC DNA]</scope>
    <source>
        <strain evidence="6">UTEX 1602</strain>
    </source>
</reference>
<evidence type="ECO:0000256" key="3">
    <source>
        <dbReference type="SAM" id="MobiDB-lite"/>
    </source>
</evidence>
<evidence type="ECO:0000259" key="4">
    <source>
        <dbReference type="PROSITE" id="PS51186"/>
    </source>
</evidence>
<evidence type="ECO:0000256" key="2">
    <source>
        <dbReference type="ARBA" id="ARBA00023315"/>
    </source>
</evidence>
<gene>
    <name evidence="5" type="ORF">C2E21_8965</name>
</gene>
<feature type="compositionally biased region" description="Basic and acidic residues" evidence="3">
    <location>
        <begin position="230"/>
        <end position="255"/>
    </location>
</feature>
<feature type="domain" description="N-acetyltransferase" evidence="4">
    <location>
        <begin position="26"/>
        <end position="209"/>
    </location>
</feature>
<dbReference type="InterPro" id="IPR016181">
    <property type="entry name" value="Acyl_CoA_acyltransferase"/>
</dbReference>
<dbReference type="SUPFAM" id="SSF55729">
    <property type="entry name" value="Acyl-CoA N-acyltransferases (Nat)"/>
    <property type="match status" value="1"/>
</dbReference>
<dbReference type="GO" id="GO:0016747">
    <property type="term" value="F:acyltransferase activity, transferring groups other than amino-acyl groups"/>
    <property type="evidence" value="ECO:0007669"/>
    <property type="project" value="InterPro"/>
</dbReference>
<keyword evidence="6" id="KW-1185">Reference proteome</keyword>
<dbReference type="PANTHER" id="PTHR43420">
    <property type="entry name" value="ACETYLTRANSFERASE"/>
    <property type="match status" value="1"/>
</dbReference>
<name>A0A2P6TCZ1_CHLSO</name>
<dbReference type="EMBL" id="LHPG02000023">
    <property type="protein sequence ID" value="PRW20511.1"/>
    <property type="molecule type" value="Genomic_DNA"/>
</dbReference>
<protein>
    <submittedName>
        <fullName evidence="5">Acetyltransferase</fullName>
    </submittedName>
</protein>
<feature type="region of interest" description="Disordered" evidence="3">
    <location>
        <begin position="212"/>
        <end position="255"/>
    </location>
</feature>
<dbReference type="Pfam" id="PF00583">
    <property type="entry name" value="Acetyltransf_1"/>
    <property type="match status" value="1"/>
</dbReference>
<dbReference type="InterPro" id="IPR050680">
    <property type="entry name" value="YpeA/RimI_acetyltransf"/>
</dbReference>
<accession>A0A2P6TCZ1</accession>
<evidence type="ECO:0000313" key="6">
    <source>
        <dbReference type="Proteomes" id="UP000239899"/>
    </source>
</evidence>
<keyword evidence="2" id="KW-0012">Acyltransferase</keyword>
<organism evidence="5 6">
    <name type="scientific">Chlorella sorokiniana</name>
    <name type="common">Freshwater green alga</name>
    <dbReference type="NCBI Taxonomy" id="3076"/>
    <lineage>
        <taxon>Eukaryota</taxon>
        <taxon>Viridiplantae</taxon>
        <taxon>Chlorophyta</taxon>
        <taxon>core chlorophytes</taxon>
        <taxon>Trebouxiophyceae</taxon>
        <taxon>Chlorellales</taxon>
        <taxon>Chlorellaceae</taxon>
        <taxon>Chlorella clade</taxon>
        <taxon>Chlorella</taxon>
    </lineage>
</organism>
<evidence type="ECO:0000313" key="5">
    <source>
        <dbReference type="EMBL" id="PRW20511.1"/>
    </source>
</evidence>
<comment type="caution">
    <text evidence="5">The sequence shown here is derived from an EMBL/GenBank/DDBJ whole genome shotgun (WGS) entry which is preliminary data.</text>
</comment>